<comment type="catalytic activity">
    <reaction evidence="6">
        <text>D-mannitol + NAD(+) = D-fructose + NADH + H(+)</text>
        <dbReference type="Rhea" id="RHEA:12084"/>
        <dbReference type="ChEBI" id="CHEBI:15378"/>
        <dbReference type="ChEBI" id="CHEBI:16899"/>
        <dbReference type="ChEBI" id="CHEBI:37721"/>
        <dbReference type="ChEBI" id="CHEBI:57540"/>
        <dbReference type="ChEBI" id="CHEBI:57945"/>
        <dbReference type="EC" id="1.1.1.67"/>
    </reaction>
</comment>
<evidence type="ECO:0000259" key="8">
    <source>
        <dbReference type="Pfam" id="PF01232"/>
    </source>
</evidence>
<gene>
    <name evidence="10" type="ORF">HII31_12112</name>
</gene>
<evidence type="ECO:0000256" key="6">
    <source>
        <dbReference type="ARBA" id="ARBA00047733"/>
    </source>
</evidence>
<organism evidence="10 11">
    <name type="scientific">Pseudocercospora fuligena</name>
    <dbReference type="NCBI Taxonomy" id="685502"/>
    <lineage>
        <taxon>Eukaryota</taxon>
        <taxon>Fungi</taxon>
        <taxon>Dikarya</taxon>
        <taxon>Ascomycota</taxon>
        <taxon>Pezizomycotina</taxon>
        <taxon>Dothideomycetes</taxon>
        <taxon>Dothideomycetidae</taxon>
        <taxon>Mycosphaerellales</taxon>
        <taxon>Mycosphaerellaceae</taxon>
        <taxon>Pseudocercospora</taxon>
    </lineage>
</organism>
<reference evidence="10" key="1">
    <citation type="submission" date="2020-04" db="EMBL/GenBank/DDBJ databases">
        <title>Draft genome resource of the tomato pathogen Pseudocercospora fuligena.</title>
        <authorList>
            <person name="Zaccaron A."/>
        </authorList>
    </citation>
    <scope>NUCLEOTIDE SEQUENCE</scope>
    <source>
        <strain evidence="10">PF001</strain>
    </source>
</reference>
<dbReference type="Gene3D" id="3.40.50.720">
    <property type="entry name" value="NAD(P)-binding Rossmann-like Domain"/>
    <property type="match status" value="1"/>
</dbReference>
<feature type="domain" description="Mannitol dehydrogenase C-terminal" evidence="9">
    <location>
        <begin position="295"/>
        <end position="484"/>
    </location>
</feature>
<keyword evidence="11" id="KW-1185">Reference proteome</keyword>
<evidence type="ECO:0000256" key="4">
    <source>
        <dbReference type="ARBA" id="ARBA00038970"/>
    </source>
</evidence>
<dbReference type="SUPFAM" id="SSF51735">
    <property type="entry name" value="NAD(P)-binding Rossmann-fold domains"/>
    <property type="match status" value="1"/>
</dbReference>
<evidence type="ECO:0000256" key="7">
    <source>
        <dbReference type="ARBA" id="ARBA00058571"/>
    </source>
</evidence>
<dbReference type="InterPro" id="IPR036291">
    <property type="entry name" value="NAD(P)-bd_dom_sf"/>
</dbReference>
<dbReference type="GO" id="GO:0050086">
    <property type="term" value="F:mannitol 2-dehydrogenase activity"/>
    <property type="evidence" value="ECO:0007669"/>
    <property type="project" value="UniProtKB-EC"/>
</dbReference>
<dbReference type="PRINTS" id="PR00084">
    <property type="entry name" value="MTLDHDRGNASE"/>
</dbReference>
<evidence type="ECO:0000259" key="9">
    <source>
        <dbReference type="Pfam" id="PF08125"/>
    </source>
</evidence>
<dbReference type="GO" id="GO:0046029">
    <property type="term" value="F:mannitol dehydrogenase activity"/>
    <property type="evidence" value="ECO:0007669"/>
    <property type="project" value="TreeGrafter"/>
</dbReference>
<feature type="domain" description="Mannitol dehydrogenase N-terminal" evidence="8">
    <location>
        <begin position="34"/>
        <end position="287"/>
    </location>
</feature>
<accession>A0A8H6VFT7</accession>
<dbReference type="OrthoDB" id="418169at2759"/>
<dbReference type="Pfam" id="PF01232">
    <property type="entry name" value="Mannitol_dh"/>
    <property type="match status" value="1"/>
</dbReference>
<dbReference type="SUPFAM" id="SSF48179">
    <property type="entry name" value="6-phosphogluconate dehydrogenase C-terminal domain-like"/>
    <property type="match status" value="1"/>
</dbReference>
<dbReference type="EC" id="1.1.1.67" evidence="4"/>
<sequence>MNKGHIKLCEKNLPTLKAAGIHVPNYDRSKMTEGIVHFGVGGFHRAHLAQYIHMLATEHNEMDWSICGVGLMPSDISMRDALLSQDCLYTVVEGSAEGSKIHVVGSITSYLYAPTDPERVVAKLAHPDTRIVSLTITESGYCFNETTKELDTLHPSIAADLQVMAKGGTPTTVYGYIVAGLARRQKLGLPPFTILSCDNIVQNGQLLRKMMLSFTKHIDTTLAGWLDSNGAFPNSMVDRITPRTRPDDVQRLARRYNVIDAWPVVTEPFIQWVMEDNFTVGRPPWEKVGVQIAEDVEPFEKMKLSLLNGTHSAIGYLAHLTGYEYIHEAIRSAEFRKYIRGMMDFELRPVLDHVPGIDLDKYCDSVIERFSNPTMGDRVLRICQDGSGKMPKYILAPLSRQLKRKGDFSRLTLCVAAWFRFLNGVDEFGREYVVDDPMAAQLQLLAIEGGPDARGLLRISRLFDETLQQSAPLLKKLNAQLESLYRYGARATLIRVLEAVEHSPEAGISNDQDSEKELSWRLRGSQL</sequence>
<evidence type="ECO:0000256" key="5">
    <source>
        <dbReference type="ARBA" id="ARBA00040250"/>
    </source>
</evidence>
<comment type="caution">
    <text evidence="10">The sequence shown here is derived from an EMBL/GenBank/DDBJ whole genome shotgun (WGS) entry which is preliminary data.</text>
</comment>
<dbReference type="InterPro" id="IPR008927">
    <property type="entry name" value="6-PGluconate_DH-like_C_sf"/>
</dbReference>
<evidence type="ECO:0000256" key="2">
    <source>
        <dbReference type="ARBA" id="ARBA00023002"/>
    </source>
</evidence>
<dbReference type="AlphaFoldDB" id="A0A8H6VFT7"/>
<comment type="function">
    <text evidence="7">Catalyzes the NAD(H)-dependent interconversion of D-fructose and D-mannitol in the mannitol metabolic pathway.</text>
</comment>
<proteinExistence type="inferred from homology"/>
<keyword evidence="3" id="KW-0520">NAD</keyword>
<dbReference type="InterPro" id="IPR050988">
    <property type="entry name" value="Mannitol_DH/Oxidoreductase"/>
</dbReference>
<dbReference type="InterPro" id="IPR013328">
    <property type="entry name" value="6PGD_dom2"/>
</dbReference>
<dbReference type="Proteomes" id="UP000660729">
    <property type="component" value="Unassembled WGS sequence"/>
</dbReference>
<evidence type="ECO:0000256" key="1">
    <source>
        <dbReference type="ARBA" id="ARBA00006541"/>
    </source>
</evidence>
<dbReference type="Pfam" id="PF08125">
    <property type="entry name" value="Mannitol_dh_C"/>
    <property type="match status" value="1"/>
</dbReference>
<dbReference type="InterPro" id="IPR000669">
    <property type="entry name" value="Mannitol_DH"/>
</dbReference>
<protein>
    <recommendedName>
        <fullName evidence="5">Mannitol 2-dehydrogenase</fullName>
        <ecNumber evidence="4">1.1.1.67</ecNumber>
    </recommendedName>
</protein>
<evidence type="ECO:0000313" key="10">
    <source>
        <dbReference type="EMBL" id="KAF7186554.1"/>
    </source>
</evidence>
<dbReference type="PANTHER" id="PTHR43362:SF1">
    <property type="entry name" value="MANNITOL DEHYDROGENASE 2-RELATED"/>
    <property type="match status" value="1"/>
</dbReference>
<dbReference type="PANTHER" id="PTHR43362">
    <property type="entry name" value="MANNITOL DEHYDROGENASE DSF1-RELATED"/>
    <property type="match status" value="1"/>
</dbReference>
<dbReference type="InterPro" id="IPR013118">
    <property type="entry name" value="Mannitol_DH_C"/>
</dbReference>
<keyword evidence="2" id="KW-0560">Oxidoreductase</keyword>
<name>A0A8H6VFT7_9PEZI</name>
<dbReference type="FunFam" id="3.40.50.720:FF:000129">
    <property type="entry name" value="D-mannonate oxidoreductase"/>
    <property type="match status" value="1"/>
</dbReference>
<dbReference type="EMBL" id="JABCIY010000251">
    <property type="protein sequence ID" value="KAF7186554.1"/>
    <property type="molecule type" value="Genomic_DNA"/>
</dbReference>
<dbReference type="Gene3D" id="1.10.1040.10">
    <property type="entry name" value="N-(1-d-carboxylethyl)-l-norvaline Dehydrogenase, domain 2"/>
    <property type="match status" value="1"/>
</dbReference>
<evidence type="ECO:0000313" key="11">
    <source>
        <dbReference type="Proteomes" id="UP000660729"/>
    </source>
</evidence>
<comment type="similarity">
    <text evidence="1">Belongs to the mannitol dehydrogenase family.</text>
</comment>
<evidence type="ECO:0000256" key="3">
    <source>
        <dbReference type="ARBA" id="ARBA00023027"/>
    </source>
</evidence>
<dbReference type="InterPro" id="IPR013131">
    <property type="entry name" value="Mannitol_DH_N"/>
</dbReference>